<dbReference type="GO" id="GO:0005886">
    <property type="term" value="C:plasma membrane"/>
    <property type="evidence" value="ECO:0007669"/>
    <property type="project" value="UniProtKB-SubCell"/>
</dbReference>
<proteinExistence type="predicted"/>
<feature type="domain" description="Major facilitator superfamily (MFS) profile" evidence="7">
    <location>
        <begin position="10"/>
        <end position="401"/>
    </location>
</feature>
<evidence type="ECO:0000256" key="4">
    <source>
        <dbReference type="ARBA" id="ARBA00022989"/>
    </source>
</evidence>
<evidence type="ECO:0000313" key="9">
    <source>
        <dbReference type="Proteomes" id="UP000886884"/>
    </source>
</evidence>
<sequence length="405" mass="43035">MKFTRSQIRVLCALTLAYTCGYICRTHISMLLPSLMEAFSLTQAQGGLIATLFAVVYACGQLVVGLVVDRVNPRACILSGLVIASAANFGCSLAPSYEWILALWTLNAVGQSMLWTPVVRILALTYQDAARERASFILSLILVLAYVAAWLLAGLITSYIGWRQAFAVPAGVTLAGGLCAYCMLRGTKAAPAAHAAAAPQEKESAKMPLGRVMLSTGLFLVLIGSVCNGFMRDSIMNWAPTILMQTQGLALDGVLGVALIIPLVNELGILFGRQCYRWFRMDARRCTAAMLLMGSATSLLLFLLPHVHVGLLGALLALTAATAYGLNPMITTLLPLEYDRLRLVGTVAGMVDAAIYLGSGLAGILAGAVAQSAGWQAVFALWCASGVAGAALILLSARERYRKNL</sequence>
<feature type="transmembrane region" description="Helical" evidence="6">
    <location>
        <begin position="75"/>
        <end position="95"/>
    </location>
</feature>
<feature type="transmembrane region" description="Helical" evidence="6">
    <location>
        <begin position="135"/>
        <end position="160"/>
    </location>
</feature>
<feature type="transmembrane region" description="Helical" evidence="6">
    <location>
        <begin position="212"/>
        <end position="231"/>
    </location>
</feature>
<gene>
    <name evidence="8" type="ORF">IAA64_04305</name>
</gene>
<dbReference type="InterPro" id="IPR036259">
    <property type="entry name" value="MFS_trans_sf"/>
</dbReference>
<dbReference type="PANTHER" id="PTHR43826">
    <property type="entry name" value="GLUCOSE-6-PHOSPHATE EXCHANGER SLC37A4"/>
    <property type="match status" value="1"/>
</dbReference>
<dbReference type="GO" id="GO:0061513">
    <property type="term" value="F:glucose 6-phosphate:phosphate antiporter activity"/>
    <property type="evidence" value="ECO:0007669"/>
    <property type="project" value="TreeGrafter"/>
</dbReference>
<comment type="subcellular location">
    <subcellularLocation>
        <location evidence="1">Cell membrane</location>
        <topology evidence="1">Multi-pass membrane protein</topology>
    </subcellularLocation>
</comment>
<dbReference type="InterPro" id="IPR051337">
    <property type="entry name" value="OPA_Antiporter"/>
</dbReference>
<feature type="transmembrane region" description="Helical" evidence="6">
    <location>
        <begin position="251"/>
        <end position="271"/>
    </location>
</feature>
<dbReference type="GO" id="GO:0035435">
    <property type="term" value="P:phosphate ion transmembrane transport"/>
    <property type="evidence" value="ECO:0007669"/>
    <property type="project" value="TreeGrafter"/>
</dbReference>
<dbReference type="InterPro" id="IPR011701">
    <property type="entry name" value="MFS"/>
</dbReference>
<dbReference type="PANTHER" id="PTHR43826:SF3">
    <property type="entry name" value="GLUCOSE-6-PHOSPHATE EXCHANGER SLC37A4"/>
    <property type="match status" value="1"/>
</dbReference>
<dbReference type="PIRSF" id="PIRSF002808">
    <property type="entry name" value="Hexose_phosphate_transp"/>
    <property type="match status" value="1"/>
</dbReference>
<keyword evidence="2" id="KW-0813">Transport</keyword>
<dbReference type="AlphaFoldDB" id="A0A9D1P5Y1"/>
<feature type="transmembrane region" description="Helical" evidence="6">
    <location>
        <begin position="375"/>
        <end position="395"/>
    </location>
</feature>
<keyword evidence="3 6" id="KW-0812">Transmembrane</keyword>
<evidence type="ECO:0000259" key="7">
    <source>
        <dbReference type="PROSITE" id="PS50850"/>
    </source>
</evidence>
<evidence type="ECO:0000256" key="5">
    <source>
        <dbReference type="ARBA" id="ARBA00023136"/>
    </source>
</evidence>
<evidence type="ECO:0000256" key="2">
    <source>
        <dbReference type="ARBA" id="ARBA00022448"/>
    </source>
</evidence>
<keyword evidence="5 6" id="KW-0472">Membrane</keyword>
<evidence type="ECO:0000256" key="6">
    <source>
        <dbReference type="SAM" id="Phobius"/>
    </source>
</evidence>
<name>A0A9D1P5Y1_9FIRM</name>
<keyword evidence="4 6" id="KW-1133">Transmembrane helix</keyword>
<evidence type="ECO:0000256" key="1">
    <source>
        <dbReference type="ARBA" id="ARBA00004651"/>
    </source>
</evidence>
<feature type="transmembrane region" description="Helical" evidence="6">
    <location>
        <begin position="283"/>
        <end position="303"/>
    </location>
</feature>
<evidence type="ECO:0000256" key="3">
    <source>
        <dbReference type="ARBA" id="ARBA00022692"/>
    </source>
</evidence>
<organism evidence="8 9">
    <name type="scientific">Candidatus Ornithocaccomicrobium faecavium</name>
    <dbReference type="NCBI Taxonomy" id="2840890"/>
    <lineage>
        <taxon>Bacteria</taxon>
        <taxon>Bacillati</taxon>
        <taxon>Bacillota</taxon>
        <taxon>Clostridia</taxon>
        <taxon>Candidatus Ornithocaccomicrobium</taxon>
    </lineage>
</organism>
<feature type="transmembrane region" description="Helical" evidence="6">
    <location>
        <begin position="166"/>
        <end position="184"/>
    </location>
</feature>
<evidence type="ECO:0000313" key="8">
    <source>
        <dbReference type="EMBL" id="HIV27166.1"/>
    </source>
</evidence>
<feature type="transmembrane region" description="Helical" evidence="6">
    <location>
        <begin position="347"/>
        <end position="369"/>
    </location>
</feature>
<dbReference type="SUPFAM" id="SSF103473">
    <property type="entry name" value="MFS general substrate transporter"/>
    <property type="match status" value="1"/>
</dbReference>
<dbReference type="EMBL" id="DVOT01000075">
    <property type="protein sequence ID" value="HIV27166.1"/>
    <property type="molecule type" value="Genomic_DNA"/>
</dbReference>
<feature type="transmembrane region" description="Helical" evidence="6">
    <location>
        <begin position="48"/>
        <end position="68"/>
    </location>
</feature>
<dbReference type="InterPro" id="IPR020846">
    <property type="entry name" value="MFS_dom"/>
</dbReference>
<dbReference type="InterPro" id="IPR000849">
    <property type="entry name" value="Sugar_P_transporter"/>
</dbReference>
<dbReference type="Proteomes" id="UP000886884">
    <property type="component" value="Unassembled WGS sequence"/>
</dbReference>
<feature type="transmembrane region" description="Helical" evidence="6">
    <location>
        <begin position="309"/>
        <end position="326"/>
    </location>
</feature>
<dbReference type="PROSITE" id="PS50850">
    <property type="entry name" value="MFS"/>
    <property type="match status" value="1"/>
</dbReference>
<protein>
    <submittedName>
        <fullName evidence="8">MFS transporter</fullName>
    </submittedName>
</protein>
<dbReference type="Gene3D" id="1.20.1250.20">
    <property type="entry name" value="MFS general substrate transporter like domains"/>
    <property type="match status" value="2"/>
</dbReference>
<dbReference type="Pfam" id="PF07690">
    <property type="entry name" value="MFS_1"/>
    <property type="match status" value="1"/>
</dbReference>
<reference evidence="8" key="1">
    <citation type="submission" date="2020-10" db="EMBL/GenBank/DDBJ databases">
        <authorList>
            <person name="Gilroy R."/>
        </authorList>
    </citation>
    <scope>NUCLEOTIDE SEQUENCE</scope>
    <source>
        <strain evidence="8">CHK183-6373</strain>
    </source>
</reference>
<comment type="caution">
    <text evidence="8">The sequence shown here is derived from an EMBL/GenBank/DDBJ whole genome shotgun (WGS) entry which is preliminary data.</text>
</comment>
<reference evidence="8" key="2">
    <citation type="journal article" date="2021" name="PeerJ">
        <title>Extensive microbial diversity within the chicken gut microbiome revealed by metagenomics and culture.</title>
        <authorList>
            <person name="Gilroy R."/>
            <person name="Ravi A."/>
            <person name="Getino M."/>
            <person name="Pursley I."/>
            <person name="Horton D.L."/>
            <person name="Alikhan N.F."/>
            <person name="Baker D."/>
            <person name="Gharbi K."/>
            <person name="Hall N."/>
            <person name="Watson M."/>
            <person name="Adriaenssens E.M."/>
            <person name="Foster-Nyarko E."/>
            <person name="Jarju S."/>
            <person name="Secka A."/>
            <person name="Antonio M."/>
            <person name="Oren A."/>
            <person name="Chaudhuri R.R."/>
            <person name="La Ragione R."/>
            <person name="Hildebrand F."/>
            <person name="Pallen M.J."/>
        </authorList>
    </citation>
    <scope>NUCLEOTIDE SEQUENCE</scope>
    <source>
        <strain evidence="8">CHK183-6373</strain>
    </source>
</reference>
<feature type="transmembrane region" description="Helical" evidence="6">
    <location>
        <begin position="101"/>
        <end position="123"/>
    </location>
</feature>
<accession>A0A9D1P5Y1</accession>